<proteinExistence type="predicted"/>
<feature type="compositionally biased region" description="Basic residues" evidence="1">
    <location>
        <begin position="175"/>
        <end position="191"/>
    </location>
</feature>
<evidence type="ECO:0000313" key="3">
    <source>
        <dbReference type="Proteomes" id="UP001165065"/>
    </source>
</evidence>
<organism evidence="2 3">
    <name type="scientific">Triparma columacea</name>
    <dbReference type="NCBI Taxonomy" id="722753"/>
    <lineage>
        <taxon>Eukaryota</taxon>
        <taxon>Sar</taxon>
        <taxon>Stramenopiles</taxon>
        <taxon>Ochrophyta</taxon>
        <taxon>Bolidophyceae</taxon>
        <taxon>Parmales</taxon>
        <taxon>Triparmaceae</taxon>
        <taxon>Triparma</taxon>
    </lineage>
</organism>
<protein>
    <submittedName>
        <fullName evidence="2">Uncharacterized protein</fullName>
    </submittedName>
</protein>
<dbReference type="AlphaFoldDB" id="A0A9W7FX64"/>
<evidence type="ECO:0000256" key="1">
    <source>
        <dbReference type="SAM" id="MobiDB-lite"/>
    </source>
</evidence>
<gene>
    <name evidence="2" type="ORF">TrCOL_g4524</name>
</gene>
<reference evidence="3" key="1">
    <citation type="journal article" date="2023" name="Commun. Biol.">
        <title>Genome analysis of Parmales, the sister group of diatoms, reveals the evolutionary specialization of diatoms from phago-mixotrophs to photoautotrophs.</title>
        <authorList>
            <person name="Ban H."/>
            <person name="Sato S."/>
            <person name="Yoshikawa S."/>
            <person name="Yamada K."/>
            <person name="Nakamura Y."/>
            <person name="Ichinomiya M."/>
            <person name="Sato N."/>
            <person name="Blanc-Mathieu R."/>
            <person name="Endo H."/>
            <person name="Kuwata A."/>
            <person name="Ogata H."/>
        </authorList>
    </citation>
    <scope>NUCLEOTIDE SEQUENCE [LARGE SCALE GENOMIC DNA]</scope>
</reference>
<dbReference type="EMBL" id="BRYA01000526">
    <property type="protein sequence ID" value="GMI21145.1"/>
    <property type="molecule type" value="Genomic_DNA"/>
</dbReference>
<dbReference type="OrthoDB" id="10437353at2759"/>
<name>A0A9W7FX64_9STRA</name>
<keyword evidence="3" id="KW-1185">Reference proteome</keyword>
<dbReference type="Proteomes" id="UP001165065">
    <property type="component" value="Unassembled WGS sequence"/>
</dbReference>
<feature type="region of interest" description="Disordered" evidence="1">
    <location>
        <begin position="170"/>
        <end position="191"/>
    </location>
</feature>
<accession>A0A9W7FX64</accession>
<comment type="caution">
    <text evidence="2">The sequence shown here is derived from an EMBL/GenBank/DDBJ whole genome shotgun (WGS) entry which is preliminary data.</text>
</comment>
<sequence>MATSTPPVFIDTAVFTPQNITGEAPSSERNLTMSEIKAAMVAPDRQLTRSGLERMQRGMPLRVCDFTALKAPNLTAEFDAENVCPNKASKGGGEMGIKEHEAKKGGGRVLAMAKKIKERLQPLTPTFGQKTGEFTDDYWGLSTPPAQQITPPKEDGSLIKKKKAALMARMMKSPKSNKMKRSSKKLSRSTRKAALKKAMLDNDKNLKKKAKTITPKEGSPVGEIAAPSLDFWKEASEVFAVIMAKVEAAKAVTTEVYKTARKAAEDKHAEIRPKVEAKAGEIRELASAFTENVRGEYRKLSDKEKETARIGLATFIMVVIMIVPLLMGRTGAGGETTQFAASTSYNPLLGVVPTFAEEDLEVAPMPSPVEVLEVNIIKRTLLTWKIGGTESEGTTSVSIFIDGELRSTQTVENAVGEMEMNIDVRPVDEGLHGFLIVATTSGSEASGSAPHSSHVAAQFFYEQPTPPSIRIRSPSDGQRIMKGNFKGLVFESTHIPNDAVAKGWYIDLILDEAESFKVPFYDGLINMEGLNRGNHSCMMGVFDGDDVYLGGREEVRFEII</sequence>
<evidence type="ECO:0000313" key="2">
    <source>
        <dbReference type="EMBL" id="GMI21145.1"/>
    </source>
</evidence>